<dbReference type="Gene3D" id="3.30.1490.10">
    <property type="match status" value="1"/>
</dbReference>
<dbReference type="FunFam" id="3.30.1490.10:FF:000002">
    <property type="entry name" value="40S ribosomal protein S15a"/>
    <property type="match status" value="1"/>
</dbReference>
<comment type="similarity">
    <text evidence="2 8 9">Belongs to the universal ribosomal protein uS8 family.</text>
</comment>
<evidence type="ECO:0000256" key="7">
    <source>
        <dbReference type="ARBA" id="ARBA00023274"/>
    </source>
</evidence>
<dbReference type="InterPro" id="IPR035987">
    <property type="entry name" value="Ribosomal_uS8_sf"/>
</dbReference>
<dbReference type="GO" id="GO:0019843">
    <property type="term" value="F:rRNA binding"/>
    <property type="evidence" value="ECO:0007669"/>
    <property type="project" value="UniProtKB-UniRule"/>
</dbReference>
<dbReference type="NCBIfam" id="NF003115">
    <property type="entry name" value="PRK04034.1"/>
    <property type="match status" value="1"/>
</dbReference>
<evidence type="ECO:0000256" key="6">
    <source>
        <dbReference type="ARBA" id="ARBA00022980"/>
    </source>
</evidence>
<gene>
    <name evidence="10" type="primary">rpsH</name>
    <name evidence="8" type="synonym">rps8</name>
    <name evidence="10" type="ORF">MsAc7_11250</name>
</gene>
<comment type="function">
    <text evidence="1 8">One of the primary rRNA binding proteins, it binds directly to 16S rRNA central domain where it helps coordinate assembly of the platform of the 30S subunit.</text>
</comment>
<dbReference type="Proteomes" id="UP001303587">
    <property type="component" value="Chromosome"/>
</dbReference>
<evidence type="ECO:0000313" key="10">
    <source>
        <dbReference type="EMBL" id="WNY25573.1"/>
    </source>
</evidence>
<evidence type="ECO:0000256" key="2">
    <source>
        <dbReference type="ARBA" id="ARBA00006471"/>
    </source>
</evidence>
<keyword evidence="6 8" id="KW-0689">Ribosomal protein</keyword>
<dbReference type="FunFam" id="3.30.1370.30:FF:000001">
    <property type="entry name" value="40S ribosomal protein S15a"/>
    <property type="match status" value="1"/>
</dbReference>
<dbReference type="PROSITE" id="PS00053">
    <property type="entry name" value="RIBOSOMAL_S8"/>
    <property type="match status" value="1"/>
</dbReference>
<evidence type="ECO:0000256" key="5">
    <source>
        <dbReference type="ARBA" id="ARBA00022884"/>
    </source>
</evidence>
<sequence>MVLFDPLADALSVIKNAENVGKTTCVIRPASKIIGNVLNVMKEGGYIESFEFVEDGKAGVYEVKLAGSINDCGAIKPRYSIGIDGFEKWEKEYLPAKNFGVLVLTTSLGVLSHNEAREKNVGGKLLAYVY</sequence>
<evidence type="ECO:0000256" key="1">
    <source>
        <dbReference type="ARBA" id="ARBA00002569"/>
    </source>
</evidence>
<protein>
    <recommendedName>
        <fullName evidence="8">Small ribosomal subunit protein uS8</fullName>
    </recommendedName>
</protein>
<dbReference type="Pfam" id="PF00410">
    <property type="entry name" value="Ribosomal_S8"/>
    <property type="match status" value="1"/>
</dbReference>
<dbReference type="Gene3D" id="3.30.1370.30">
    <property type="match status" value="1"/>
</dbReference>
<dbReference type="GO" id="GO:1990904">
    <property type="term" value="C:ribonucleoprotein complex"/>
    <property type="evidence" value="ECO:0007669"/>
    <property type="project" value="UniProtKB-KW"/>
</dbReference>
<evidence type="ECO:0000256" key="9">
    <source>
        <dbReference type="RuleBase" id="RU003660"/>
    </source>
</evidence>
<dbReference type="GeneID" id="89230231"/>
<dbReference type="AlphaFoldDB" id="A0AA96V3Q8"/>
<dbReference type="EMBL" id="CP131060">
    <property type="protein sequence ID" value="WNY25573.1"/>
    <property type="molecule type" value="Genomic_DNA"/>
</dbReference>
<dbReference type="InterPro" id="IPR047863">
    <property type="entry name" value="Ribosomal_uS8_CS"/>
</dbReference>
<evidence type="ECO:0000313" key="11">
    <source>
        <dbReference type="Proteomes" id="UP001303587"/>
    </source>
</evidence>
<evidence type="ECO:0000256" key="4">
    <source>
        <dbReference type="ARBA" id="ARBA00022730"/>
    </source>
</evidence>
<dbReference type="SUPFAM" id="SSF56047">
    <property type="entry name" value="Ribosomal protein S8"/>
    <property type="match status" value="1"/>
</dbReference>
<dbReference type="HAMAP" id="MF_01302_A">
    <property type="entry name" value="Ribosomal_uS8_A"/>
    <property type="match status" value="1"/>
</dbReference>
<organism evidence="10 11">
    <name type="scientific">Methanolapillus millepedarum</name>
    <dbReference type="NCBI Taxonomy" id="3028296"/>
    <lineage>
        <taxon>Archaea</taxon>
        <taxon>Methanobacteriati</taxon>
        <taxon>Methanobacteriota</taxon>
        <taxon>Stenosarchaea group</taxon>
        <taxon>Methanomicrobia</taxon>
        <taxon>Methanosarcinales</taxon>
        <taxon>Methanosarcinaceae</taxon>
        <taxon>Methanolapillus</taxon>
    </lineage>
</organism>
<dbReference type="GO" id="GO:0003735">
    <property type="term" value="F:structural constituent of ribosome"/>
    <property type="evidence" value="ECO:0007669"/>
    <property type="project" value="InterPro"/>
</dbReference>
<evidence type="ECO:0000256" key="3">
    <source>
        <dbReference type="ARBA" id="ARBA00011458"/>
    </source>
</evidence>
<dbReference type="GO" id="GO:0006412">
    <property type="term" value="P:translation"/>
    <property type="evidence" value="ECO:0007669"/>
    <property type="project" value="UniProtKB-UniRule"/>
</dbReference>
<dbReference type="RefSeq" id="WP_338101936.1">
    <property type="nucleotide sequence ID" value="NZ_CP131060.1"/>
</dbReference>
<comment type="subunit">
    <text evidence="3 8">Part of the 30S ribosomal subunit.</text>
</comment>
<dbReference type="GO" id="GO:0005840">
    <property type="term" value="C:ribosome"/>
    <property type="evidence" value="ECO:0007669"/>
    <property type="project" value="UniProtKB-KW"/>
</dbReference>
<name>A0AA96V3Q8_9EURY</name>
<accession>A0AA96V3Q8</accession>
<keyword evidence="11" id="KW-1185">Reference proteome</keyword>
<reference evidence="10 11" key="1">
    <citation type="submission" date="2023-07" db="EMBL/GenBank/DDBJ databases">
        <title>Closed genoem sequence of Methanosarcinaceae archaeon Ac7.</title>
        <authorList>
            <person name="Poehlein A."/>
            <person name="Protasov E."/>
            <person name="Platt K."/>
            <person name="Reeh H."/>
            <person name="Daniel R."/>
            <person name="Brune A."/>
        </authorList>
    </citation>
    <scope>NUCLEOTIDE SEQUENCE [LARGE SCALE GENOMIC DNA]</scope>
    <source>
        <strain evidence="10 11">Ac7</strain>
    </source>
</reference>
<keyword evidence="7 8" id="KW-0687">Ribonucleoprotein</keyword>
<proteinExistence type="inferred from homology"/>
<dbReference type="PANTHER" id="PTHR11758">
    <property type="entry name" value="40S RIBOSOMAL PROTEIN S15A"/>
    <property type="match status" value="1"/>
</dbReference>
<dbReference type="InterPro" id="IPR000630">
    <property type="entry name" value="Ribosomal_uS8"/>
</dbReference>
<evidence type="ECO:0000256" key="8">
    <source>
        <dbReference type="HAMAP-Rule" id="MF_01302"/>
    </source>
</evidence>
<keyword evidence="5 8" id="KW-0694">RNA-binding</keyword>
<keyword evidence="4 8" id="KW-0699">rRNA-binding</keyword>